<name>A0A161XFK6_PSEFL</name>
<dbReference type="EMBL" id="LUKJ01000002">
    <property type="protein sequence ID" value="KZN20578.1"/>
    <property type="molecule type" value="Genomic_DNA"/>
</dbReference>
<dbReference type="Proteomes" id="UP000076489">
    <property type="component" value="Unassembled WGS sequence"/>
</dbReference>
<evidence type="ECO:0000313" key="1">
    <source>
        <dbReference type="EMBL" id="KZN20578.1"/>
    </source>
</evidence>
<dbReference type="RefSeq" id="WP_063340626.1">
    <property type="nucleotide sequence ID" value="NZ_LUKJ01000002.1"/>
</dbReference>
<protein>
    <submittedName>
        <fullName evidence="1">Uncharacterized protein</fullName>
    </submittedName>
</protein>
<organism evidence="1 2">
    <name type="scientific">Pseudomonas fluorescens</name>
    <dbReference type="NCBI Taxonomy" id="294"/>
    <lineage>
        <taxon>Bacteria</taxon>
        <taxon>Pseudomonadati</taxon>
        <taxon>Pseudomonadota</taxon>
        <taxon>Gammaproteobacteria</taxon>
        <taxon>Pseudomonadales</taxon>
        <taxon>Pseudomonadaceae</taxon>
        <taxon>Pseudomonas</taxon>
    </lineage>
</organism>
<reference evidence="1 2" key="2">
    <citation type="journal article" date="2018" name="Nature">
        <title>Mutant phenotypes for thousands of bacterial genes of unknown function.</title>
        <authorList>
            <person name="Price M.N."/>
            <person name="Wetmore K.M."/>
            <person name="Waters R.J."/>
            <person name="Callaghan M."/>
            <person name="Ray J."/>
            <person name="Liu H."/>
            <person name="Kuehl J.V."/>
            <person name="Melnyk R.A."/>
            <person name="Lamson J.S."/>
            <person name="Suh Y."/>
            <person name="Carlson H.K."/>
            <person name="Esquivel Z."/>
            <person name="Sadeeshkumar H."/>
            <person name="Chakraborty R."/>
            <person name="Zane G.M."/>
            <person name="Rubin B.E."/>
            <person name="Wall J.D."/>
            <person name="Visel A."/>
            <person name="Bristow J."/>
            <person name="Blow M.J."/>
            <person name="Arkin A.P."/>
            <person name="Deutschbauer A.M."/>
        </authorList>
    </citation>
    <scope>NUCLEOTIDE SEQUENCE [LARGE SCALE GENOMIC DNA]</scope>
    <source>
        <strain evidence="1 2">FW300-N1B4</strain>
    </source>
</reference>
<accession>A0A161XFK6</accession>
<proteinExistence type="predicted"/>
<evidence type="ECO:0000313" key="2">
    <source>
        <dbReference type="Proteomes" id="UP000076489"/>
    </source>
</evidence>
<dbReference type="AlphaFoldDB" id="A0A161XFK6"/>
<comment type="caution">
    <text evidence="1">The sequence shown here is derived from an EMBL/GenBank/DDBJ whole genome shotgun (WGS) entry which is preliminary data.</text>
</comment>
<gene>
    <name evidence="1" type="ORF">A1D17_03300</name>
</gene>
<reference evidence="2" key="1">
    <citation type="submission" date="2016-03" db="EMBL/GenBank/DDBJ databases">
        <authorList>
            <person name="Ray J."/>
            <person name="Price M."/>
            <person name="Deutschbauer A."/>
        </authorList>
    </citation>
    <scope>NUCLEOTIDE SEQUENCE [LARGE SCALE GENOMIC DNA]</scope>
    <source>
        <strain evidence="2">FW300-N1B4</strain>
    </source>
</reference>
<sequence>MKVIVAGIALVCGVAFFVCYPLYVWSDRSAEEIAGFKVNKPVAFDALPAEKRARKVIPISSAVTPGGQVESVAMLTYEDGHREECTFRMVLEPVDGGVNVTPQSRICKAATN</sequence>